<accession>A0A0P4WE09</accession>
<dbReference type="AlphaFoldDB" id="A0A0P4WE09"/>
<dbReference type="SUPFAM" id="SSF101447">
    <property type="entry name" value="Formin homology 2 domain (FH2 domain)"/>
    <property type="match status" value="1"/>
</dbReference>
<feature type="domain" description="FH2" evidence="1">
    <location>
        <begin position="8"/>
        <end position="236"/>
    </location>
</feature>
<dbReference type="Pfam" id="PF02181">
    <property type="entry name" value="FH2"/>
    <property type="match status" value="1"/>
</dbReference>
<dbReference type="PANTHER" id="PTHR46345">
    <property type="entry name" value="INVERTED FORMIN-2"/>
    <property type="match status" value="1"/>
</dbReference>
<dbReference type="PROSITE" id="PS51444">
    <property type="entry name" value="FH2"/>
    <property type="match status" value="1"/>
</dbReference>
<dbReference type="Gene3D" id="1.20.58.2220">
    <property type="entry name" value="Formin, FH2 domain"/>
    <property type="match status" value="1"/>
</dbReference>
<evidence type="ECO:0000259" key="1">
    <source>
        <dbReference type="PROSITE" id="PS51444"/>
    </source>
</evidence>
<dbReference type="EMBL" id="GDRN01078008">
    <property type="protein sequence ID" value="JAI62652.1"/>
    <property type="molecule type" value="Transcribed_RNA"/>
</dbReference>
<dbReference type="PANTHER" id="PTHR46345:SF8">
    <property type="entry name" value="FORMIN 3, ISOFORM B"/>
    <property type="match status" value="1"/>
</dbReference>
<sequence length="236" mass="26837">MSRAATLSQRLPRPTIKMKHLNWSKVNRHTISNSVWQEVQQDLSVSPIANINYQQVEQLFCQKSRAPPTPRPSRAQSASEVSLLDPKKSLNVNIFLKQFKISHAEVADLIRQCRSAEIGAERLRGFLRILPEDSEVGMIKEYQGDKAKLGDAEKFYVELLRVEGYQVRLEGMIQMEELYPAAEKLKPQITSLLTTADKILTSDSLKEFFAYILTLGNFINMVKRGGVERGGWDTEL</sequence>
<dbReference type="InterPro" id="IPR015425">
    <property type="entry name" value="FH2_Formin"/>
</dbReference>
<evidence type="ECO:0000313" key="2">
    <source>
        <dbReference type="EMBL" id="JAI62652.1"/>
    </source>
</evidence>
<name>A0A0P4WE09_SCYOL</name>
<dbReference type="InterPro" id="IPR042201">
    <property type="entry name" value="FH2_Formin_sf"/>
</dbReference>
<protein>
    <recommendedName>
        <fullName evidence="1">FH2 domain-containing protein</fullName>
    </recommendedName>
</protein>
<proteinExistence type="predicted"/>
<reference evidence="2" key="1">
    <citation type="submission" date="2015-09" db="EMBL/GenBank/DDBJ databases">
        <title>Scylla olivacea transcriptome.</title>
        <authorList>
            <person name="Ikhwanuddin M."/>
        </authorList>
    </citation>
    <scope>NUCLEOTIDE SEQUENCE</scope>
</reference>
<organism evidence="2">
    <name type="scientific">Scylla olivacea</name>
    <name type="common">Orange mud crab</name>
    <name type="synonym">Cancer olivacea</name>
    <dbReference type="NCBI Taxonomy" id="85551"/>
    <lineage>
        <taxon>Eukaryota</taxon>
        <taxon>Metazoa</taxon>
        <taxon>Ecdysozoa</taxon>
        <taxon>Arthropoda</taxon>
        <taxon>Crustacea</taxon>
        <taxon>Multicrustacea</taxon>
        <taxon>Malacostraca</taxon>
        <taxon>Eumalacostraca</taxon>
        <taxon>Eucarida</taxon>
        <taxon>Decapoda</taxon>
        <taxon>Pleocyemata</taxon>
        <taxon>Brachyura</taxon>
        <taxon>Eubrachyura</taxon>
        <taxon>Portunoidea</taxon>
        <taxon>Portunidae</taxon>
        <taxon>Portuninae</taxon>
        <taxon>Scylla</taxon>
    </lineage>
</organism>